<dbReference type="AlphaFoldDB" id="A0A846YND1"/>
<proteinExistence type="predicted"/>
<organism evidence="1 2">
    <name type="scientific">Actinomadura latina</name>
    <dbReference type="NCBI Taxonomy" id="163603"/>
    <lineage>
        <taxon>Bacteria</taxon>
        <taxon>Bacillati</taxon>
        <taxon>Actinomycetota</taxon>
        <taxon>Actinomycetes</taxon>
        <taxon>Streptosporangiales</taxon>
        <taxon>Thermomonosporaceae</taxon>
        <taxon>Actinomadura</taxon>
    </lineage>
</organism>
<protein>
    <recommendedName>
        <fullName evidence="3">ATP-binding protein</fullName>
    </recommendedName>
</protein>
<accession>A0A846YND1</accession>
<name>A0A846YND1_9ACTN</name>
<evidence type="ECO:0000313" key="2">
    <source>
        <dbReference type="Proteomes" id="UP000579250"/>
    </source>
</evidence>
<reference evidence="1 2" key="1">
    <citation type="submission" date="2020-04" db="EMBL/GenBank/DDBJ databases">
        <title>MicrobeNet Type strains.</title>
        <authorList>
            <person name="Nicholson A.C."/>
        </authorList>
    </citation>
    <scope>NUCLEOTIDE SEQUENCE [LARGE SCALE GENOMIC DNA]</scope>
    <source>
        <strain evidence="1 2">ATCC BAA-277</strain>
    </source>
</reference>
<dbReference type="Proteomes" id="UP000579250">
    <property type="component" value="Unassembled WGS sequence"/>
</dbReference>
<sequence>MSTVPAPTTLEPQLLAGRWQLPGGRVAVGNVRGIIRGALQSWGLGPAAGSLTDRVAPLVQDLVARTATRCRGPLVLRLELHQPARLLLGEIHDSAADRAGRDGPGSHLAAIAVTYGRRRAAGGAASWYTHAFVWPTLPATAHA</sequence>
<comment type="caution">
    <text evidence="1">The sequence shown here is derived from an EMBL/GenBank/DDBJ whole genome shotgun (WGS) entry which is preliminary data.</text>
</comment>
<evidence type="ECO:0000313" key="1">
    <source>
        <dbReference type="EMBL" id="NKZ02260.1"/>
    </source>
</evidence>
<gene>
    <name evidence="1" type="ORF">HGB48_00575</name>
</gene>
<dbReference type="RefSeq" id="WP_067633986.1">
    <property type="nucleotide sequence ID" value="NZ_JAAXPI010000001.1"/>
</dbReference>
<keyword evidence="2" id="KW-1185">Reference proteome</keyword>
<evidence type="ECO:0008006" key="3">
    <source>
        <dbReference type="Google" id="ProtNLM"/>
    </source>
</evidence>
<dbReference type="EMBL" id="JAAXPI010000001">
    <property type="protein sequence ID" value="NKZ02260.1"/>
    <property type="molecule type" value="Genomic_DNA"/>
</dbReference>